<dbReference type="SUPFAM" id="SSF54593">
    <property type="entry name" value="Glyoxalase/Bleomycin resistance protein/Dihydroxybiphenyl dioxygenase"/>
    <property type="match status" value="1"/>
</dbReference>
<feature type="domain" description="VOC" evidence="1">
    <location>
        <begin position="41"/>
        <end position="163"/>
    </location>
</feature>
<dbReference type="PANTHER" id="PTHR35006">
    <property type="entry name" value="GLYOXALASE FAMILY PROTEIN (AFU_ORTHOLOGUE AFUA_5G14830)"/>
    <property type="match status" value="1"/>
</dbReference>
<name>A0A5S4YEK0_9BRAD</name>
<dbReference type="Gene3D" id="3.10.180.10">
    <property type="entry name" value="2,3-Dihydroxybiphenyl 1,2-Dioxygenase, domain 1"/>
    <property type="match status" value="1"/>
</dbReference>
<dbReference type="InterPro" id="IPR029068">
    <property type="entry name" value="Glyas_Bleomycin-R_OHBP_Dase"/>
</dbReference>
<evidence type="ECO:0000259" key="1">
    <source>
        <dbReference type="PROSITE" id="PS51819"/>
    </source>
</evidence>
<dbReference type="Pfam" id="PF00903">
    <property type="entry name" value="Glyoxalase"/>
    <property type="match status" value="1"/>
</dbReference>
<dbReference type="EMBL" id="VSTH01000121">
    <property type="protein sequence ID" value="TYO62841.1"/>
    <property type="molecule type" value="Genomic_DNA"/>
</dbReference>
<gene>
    <name evidence="2" type="ORF">FXV83_30810</name>
</gene>
<dbReference type="AlphaFoldDB" id="A0A5S4YEK0"/>
<dbReference type="InterPro" id="IPR037523">
    <property type="entry name" value="VOC_core"/>
</dbReference>
<accession>A0A5S4YEK0</accession>
<evidence type="ECO:0000313" key="2">
    <source>
        <dbReference type="EMBL" id="TYO62841.1"/>
    </source>
</evidence>
<protein>
    <submittedName>
        <fullName evidence="2">VOC family protein</fullName>
    </submittedName>
</protein>
<proteinExistence type="predicted"/>
<sequence>MGKAALAACPPQAFSTVVVGTLRFAHPTVSGVVSVEGNGQMFSHVMIGTNDLDKAKAFYDKLLATLEVRPARVDGHRIFYITKTGVFSVSKPINGEAATAANGGTIGFACNSPEQVDAWHAAGLASGGKTCEDPPGIRQGPGVKLYLAYLRDLDGNKICAMHRMA</sequence>
<dbReference type="PROSITE" id="PS51819">
    <property type="entry name" value="VOC"/>
    <property type="match status" value="1"/>
</dbReference>
<dbReference type="Proteomes" id="UP000324797">
    <property type="component" value="Unassembled WGS sequence"/>
</dbReference>
<dbReference type="PANTHER" id="PTHR35006:SF1">
    <property type="entry name" value="BLL2941 PROTEIN"/>
    <property type="match status" value="1"/>
</dbReference>
<organism evidence="2 3">
    <name type="scientific">Bradyrhizobium hipponense</name>
    <dbReference type="NCBI Taxonomy" id="2605638"/>
    <lineage>
        <taxon>Bacteria</taxon>
        <taxon>Pseudomonadati</taxon>
        <taxon>Pseudomonadota</taxon>
        <taxon>Alphaproteobacteria</taxon>
        <taxon>Hyphomicrobiales</taxon>
        <taxon>Nitrobacteraceae</taxon>
        <taxon>Bradyrhizobium</taxon>
    </lineage>
</organism>
<dbReference type="InterPro" id="IPR004360">
    <property type="entry name" value="Glyas_Fos-R_dOase_dom"/>
</dbReference>
<dbReference type="CDD" id="cd07262">
    <property type="entry name" value="VOC_like"/>
    <property type="match status" value="1"/>
</dbReference>
<reference evidence="2 3" key="1">
    <citation type="submission" date="2019-08" db="EMBL/GenBank/DDBJ databases">
        <title>Bradyrhizobium hipponensis sp. nov., a rhizobium isolated from a Lupinus angustifolius root nodule in Tunisia.</title>
        <authorList>
            <person name="Off K."/>
            <person name="Rejili M."/>
            <person name="Mars M."/>
            <person name="Brachmann A."/>
            <person name="Marin M."/>
        </authorList>
    </citation>
    <scope>NUCLEOTIDE SEQUENCE [LARGE SCALE GENOMIC DNA]</scope>
    <source>
        <strain evidence="3">aSej3</strain>
    </source>
</reference>
<comment type="caution">
    <text evidence="2">The sequence shown here is derived from an EMBL/GenBank/DDBJ whole genome shotgun (WGS) entry which is preliminary data.</text>
</comment>
<evidence type="ECO:0000313" key="3">
    <source>
        <dbReference type="Proteomes" id="UP000324797"/>
    </source>
</evidence>
<keyword evidence="3" id="KW-1185">Reference proteome</keyword>